<name>A0A4U5M1X2_STECR</name>
<evidence type="ECO:0000256" key="1">
    <source>
        <dbReference type="ARBA" id="ARBA00004123"/>
    </source>
</evidence>
<feature type="domain" description="Origin recognition complex subunit 4 C-terminal" evidence="7">
    <location>
        <begin position="182"/>
        <end position="351"/>
    </location>
</feature>
<comment type="similarity">
    <text evidence="2">Belongs to the ORC4 family.</text>
</comment>
<keyword evidence="9" id="KW-1185">Reference proteome</keyword>
<dbReference type="STRING" id="34508.A0A4U5M1X2"/>
<keyword evidence="6" id="KW-0539">Nucleus</keyword>
<dbReference type="PANTHER" id="PTHR12087">
    <property type="entry name" value="ORIGIN RECOGNITION COMPLEX SUBUNIT 4"/>
    <property type="match status" value="1"/>
</dbReference>
<dbReference type="Pfam" id="PF14629">
    <property type="entry name" value="ORC4_C"/>
    <property type="match status" value="1"/>
</dbReference>
<evidence type="ECO:0000313" key="8">
    <source>
        <dbReference type="EMBL" id="TKR62704.1"/>
    </source>
</evidence>
<keyword evidence="5" id="KW-0238">DNA-binding</keyword>
<evidence type="ECO:0000256" key="6">
    <source>
        <dbReference type="ARBA" id="ARBA00023242"/>
    </source>
</evidence>
<dbReference type="SUPFAM" id="SSF52540">
    <property type="entry name" value="P-loop containing nucleoside triphosphate hydrolases"/>
    <property type="match status" value="1"/>
</dbReference>
<dbReference type="InterPro" id="IPR032705">
    <property type="entry name" value="ORC4_C"/>
</dbReference>
<dbReference type="AlphaFoldDB" id="A0A4U5M1X2"/>
<gene>
    <name evidence="8" type="ORF">L596_026626</name>
</gene>
<evidence type="ECO:0000256" key="2">
    <source>
        <dbReference type="ARBA" id="ARBA00005334"/>
    </source>
</evidence>
<keyword evidence="4" id="KW-0235">DNA replication</keyword>
<reference evidence="8 9" key="2">
    <citation type="journal article" date="2019" name="G3 (Bethesda)">
        <title>Hybrid Assembly of the Genome of the Entomopathogenic Nematode Steinernema carpocapsae Identifies the X-Chromosome.</title>
        <authorList>
            <person name="Serra L."/>
            <person name="Macchietto M."/>
            <person name="Macias-Munoz A."/>
            <person name="McGill C.J."/>
            <person name="Rodriguez I.M."/>
            <person name="Rodriguez B."/>
            <person name="Murad R."/>
            <person name="Mortazavi A."/>
        </authorList>
    </citation>
    <scope>NUCLEOTIDE SEQUENCE [LARGE SCALE GENOMIC DNA]</scope>
    <source>
        <strain evidence="8 9">ALL</strain>
    </source>
</reference>
<reference evidence="8 9" key="1">
    <citation type="journal article" date="2015" name="Genome Biol.">
        <title>Comparative genomics of Steinernema reveals deeply conserved gene regulatory networks.</title>
        <authorList>
            <person name="Dillman A.R."/>
            <person name="Macchietto M."/>
            <person name="Porter C.F."/>
            <person name="Rogers A."/>
            <person name="Williams B."/>
            <person name="Antoshechkin I."/>
            <person name="Lee M.M."/>
            <person name="Goodwin Z."/>
            <person name="Lu X."/>
            <person name="Lewis E.E."/>
            <person name="Goodrich-Blair H."/>
            <person name="Stock S.P."/>
            <person name="Adams B.J."/>
            <person name="Sternberg P.W."/>
            <person name="Mortazavi A."/>
        </authorList>
    </citation>
    <scope>NUCLEOTIDE SEQUENCE [LARGE SCALE GENOMIC DNA]</scope>
    <source>
        <strain evidence="8 9">ALL</strain>
    </source>
</reference>
<dbReference type="InterPro" id="IPR016527">
    <property type="entry name" value="ORC4"/>
</dbReference>
<organism evidence="8 9">
    <name type="scientific">Steinernema carpocapsae</name>
    <name type="common">Entomopathogenic nematode</name>
    <dbReference type="NCBI Taxonomy" id="34508"/>
    <lineage>
        <taxon>Eukaryota</taxon>
        <taxon>Metazoa</taxon>
        <taxon>Ecdysozoa</taxon>
        <taxon>Nematoda</taxon>
        <taxon>Chromadorea</taxon>
        <taxon>Rhabditida</taxon>
        <taxon>Tylenchina</taxon>
        <taxon>Panagrolaimomorpha</taxon>
        <taxon>Strongyloidoidea</taxon>
        <taxon>Steinernematidae</taxon>
        <taxon>Steinernema</taxon>
    </lineage>
</organism>
<evidence type="ECO:0000256" key="3">
    <source>
        <dbReference type="ARBA" id="ARBA00019083"/>
    </source>
</evidence>
<dbReference type="Proteomes" id="UP000298663">
    <property type="component" value="Unassembled WGS sequence"/>
</dbReference>
<dbReference type="GO" id="GO:0003688">
    <property type="term" value="F:DNA replication origin binding"/>
    <property type="evidence" value="ECO:0007669"/>
    <property type="project" value="TreeGrafter"/>
</dbReference>
<dbReference type="EMBL" id="AZBU02000010">
    <property type="protein sequence ID" value="TKR62704.1"/>
    <property type="molecule type" value="Genomic_DNA"/>
</dbReference>
<dbReference type="PANTHER" id="PTHR12087:SF0">
    <property type="entry name" value="ORIGIN RECOGNITION COMPLEX SUBUNIT 4"/>
    <property type="match status" value="1"/>
</dbReference>
<proteinExistence type="inferred from homology"/>
<dbReference type="InterPro" id="IPR027417">
    <property type="entry name" value="P-loop_NTPase"/>
</dbReference>
<accession>A0A4U5M1X2</accession>
<evidence type="ECO:0000256" key="4">
    <source>
        <dbReference type="ARBA" id="ARBA00022705"/>
    </source>
</evidence>
<sequence length="384" mass="43914">MTNEKLVDILRDIRTRIKDHLVALDEPRSQLETLISTFTETLEGGSCTVYGHRQSGKKSLVKRCLPWNDIDIDVHWFNGLLWSETKALNFLEKAGEGAKIVIVSNAEQFVMKTNQNLVYKLLEATRNKSWFVVLVTSRHDFEETLEKRVRSRLSKIKIKCVPEIQLKDYVAQFQDFLTARSGSTKWNAHIAMLMKSHVLRNRLEGLLAECGTYGALKAVATLFLSDLIASKARLSKLSIEVLEEIFIDAVKSITPDDASFLSACEGLSLRQLCLVVCIQKLDKAARARSGRASHSYKNISLIYMKMVNEYFAILRVNNVHTLYKELDHLRKLGFLAVVTETQAQMQFRRVQLTFDNEVFETFLEKAKTNVPTHIAQWFDEVHVT</sequence>
<evidence type="ECO:0000256" key="5">
    <source>
        <dbReference type="ARBA" id="ARBA00023125"/>
    </source>
</evidence>
<comment type="subcellular location">
    <subcellularLocation>
        <location evidence="1">Nucleus</location>
    </subcellularLocation>
</comment>
<dbReference type="OrthoDB" id="343623at2759"/>
<comment type="caution">
    <text evidence="8">The sequence shown here is derived from an EMBL/GenBank/DDBJ whole genome shotgun (WGS) entry which is preliminary data.</text>
</comment>
<dbReference type="Gene3D" id="3.40.50.300">
    <property type="entry name" value="P-loop containing nucleotide triphosphate hydrolases"/>
    <property type="match status" value="1"/>
</dbReference>
<protein>
    <recommendedName>
        <fullName evidence="3">Origin recognition complex subunit 4</fullName>
    </recommendedName>
</protein>
<dbReference type="GO" id="GO:0006270">
    <property type="term" value="P:DNA replication initiation"/>
    <property type="evidence" value="ECO:0007669"/>
    <property type="project" value="TreeGrafter"/>
</dbReference>
<evidence type="ECO:0000313" key="9">
    <source>
        <dbReference type="Proteomes" id="UP000298663"/>
    </source>
</evidence>
<evidence type="ECO:0000259" key="7">
    <source>
        <dbReference type="Pfam" id="PF14629"/>
    </source>
</evidence>
<dbReference type="GO" id="GO:0005664">
    <property type="term" value="C:nuclear origin of replication recognition complex"/>
    <property type="evidence" value="ECO:0007669"/>
    <property type="project" value="TreeGrafter"/>
</dbReference>